<evidence type="ECO:0000313" key="3">
    <source>
        <dbReference type="EMBL" id="EHI75410.1"/>
    </source>
</evidence>
<dbReference type="Proteomes" id="UP000004322">
    <property type="component" value="Unassembled WGS sequence"/>
</dbReference>
<evidence type="ECO:0000313" key="4">
    <source>
        <dbReference type="Proteomes" id="UP000004322"/>
    </source>
</evidence>
<accession>G5JPS6</accession>
<comment type="caution">
    <text evidence="3">The sequence shown here is derived from an EMBL/GenBank/DDBJ whole genome shotgun (WGS) entry which is preliminary data.</text>
</comment>
<dbReference type="RefSeq" id="WP_004229794.1">
    <property type="nucleotide sequence ID" value="NZ_AEUV02000002.1"/>
</dbReference>
<organism evidence="3 4">
    <name type="scientific">Streptococcus criceti HS-6</name>
    <dbReference type="NCBI Taxonomy" id="873449"/>
    <lineage>
        <taxon>Bacteria</taxon>
        <taxon>Bacillati</taxon>
        <taxon>Bacillota</taxon>
        <taxon>Bacilli</taxon>
        <taxon>Lactobacillales</taxon>
        <taxon>Streptococcaceae</taxon>
        <taxon>Streptococcus</taxon>
    </lineage>
</organism>
<name>G5JPS6_STRCG</name>
<gene>
    <name evidence="3" type="ORF">STRCR_1659</name>
</gene>
<dbReference type="PANTHER" id="PTHR43008">
    <property type="entry name" value="BENZIL REDUCTASE"/>
    <property type="match status" value="1"/>
</dbReference>
<dbReference type="PRINTS" id="PR00081">
    <property type="entry name" value="GDHRDH"/>
</dbReference>
<keyword evidence="4" id="KW-1185">Reference proteome</keyword>
<dbReference type="AlphaFoldDB" id="G5JPS6"/>
<dbReference type="GO" id="GO:0050664">
    <property type="term" value="F:oxidoreductase activity, acting on NAD(P)H, oxygen as acceptor"/>
    <property type="evidence" value="ECO:0007669"/>
    <property type="project" value="TreeGrafter"/>
</dbReference>
<comment type="similarity">
    <text evidence="1">Belongs to the short-chain dehydrogenases/reductases (SDR) family.</text>
</comment>
<dbReference type="SUPFAM" id="SSF51735">
    <property type="entry name" value="NAD(P)-binding Rossmann-fold domains"/>
    <property type="match status" value="1"/>
</dbReference>
<keyword evidence="2" id="KW-0560">Oxidoreductase</keyword>
<dbReference type="STRING" id="873449.STRCR_1659"/>
<dbReference type="PANTHER" id="PTHR43008:SF4">
    <property type="entry name" value="CHAIN DEHYDROGENASE, PUTATIVE (AFU_ORTHOLOGUE AFUA_4G08710)-RELATED"/>
    <property type="match status" value="1"/>
</dbReference>
<dbReference type="InterPro" id="IPR002347">
    <property type="entry name" value="SDR_fam"/>
</dbReference>
<evidence type="ECO:0000256" key="2">
    <source>
        <dbReference type="ARBA" id="ARBA00023002"/>
    </source>
</evidence>
<dbReference type="NCBIfam" id="NF005395">
    <property type="entry name" value="PRK06940.1"/>
    <property type="match status" value="1"/>
</dbReference>
<evidence type="ECO:0000256" key="1">
    <source>
        <dbReference type="ARBA" id="ARBA00006484"/>
    </source>
</evidence>
<dbReference type="Pfam" id="PF00106">
    <property type="entry name" value="adh_short"/>
    <property type="match status" value="1"/>
</dbReference>
<proteinExistence type="inferred from homology"/>
<dbReference type="eggNOG" id="COG1028">
    <property type="taxonomic scope" value="Bacteria"/>
</dbReference>
<dbReference type="EMBL" id="AEUV02000002">
    <property type="protein sequence ID" value="EHI75410.1"/>
    <property type="molecule type" value="Genomic_DNA"/>
</dbReference>
<dbReference type="InterPro" id="IPR036291">
    <property type="entry name" value="NAD(P)-bd_dom_sf"/>
</dbReference>
<reference evidence="3" key="1">
    <citation type="submission" date="2011-07" db="EMBL/GenBank/DDBJ databases">
        <authorList>
            <person name="Stanhope M.J."/>
            <person name="Durkin A.S."/>
            <person name="Hostetler J."/>
            <person name="Kim M."/>
            <person name="Radune D."/>
            <person name="Singh I."/>
            <person name="Town C.D."/>
        </authorList>
    </citation>
    <scope>NUCLEOTIDE SEQUENCE [LARGE SCALE GENOMIC DNA]</scope>
    <source>
        <strain evidence="3">HS-6</strain>
    </source>
</reference>
<dbReference type="Gene3D" id="3.40.50.720">
    <property type="entry name" value="NAD(P)-binding Rossmann-like Domain"/>
    <property type="match status" value="1"/>
</dbReference>
<dbReference type="OrthoDB" id="9803333at2"/>
<dbReference type="Pfam" id="PF13561">
    <property type="entry name" value="adh_short_C2"/>
    <property type="match status" value="1"/>
</dbReference>
<sequence>MKKSKDIVVLLGAGAIGLEIVRRIATSKTLILGDINQINLENAKEDLENAGFTVETVIVDAGERASIQAFADKAKQLGDINYYVHTAGLSPNQATFADVLRVDLVGTAIALEIFGKIIAPGGSGLVISSMAGHMFTDFVTVEQRQALMTTPADDLGKLDFIQEDMPGGAYGISKQGNILRVQAESLNWAERGARLNSISPGIIITPLARHELKANPTGYQSLIDNSATKRVGTTAEVATASAYLLSEEASFITGTDLLIDGGVIAAMKNGRMG</sequence>
<protein>
    <submittedName>
        <fullName evidence="3">Short chain dehydrogenase</fullName>
    </submittedName>
</protein>